<dbReference type="SMART" id="SM00439">
    <property type="entry name" value="BAH"/>
    <property type="match status" value="1"/>
</dbReference>
<proteinExistence type="predicted"/>
<dbReference type="STRING" id="62324.A0A4Y0BJV7"/>
<dbReference type="PANTHER" id="PTHR12505:SF24">
    <property type="entry name" value="PROTEIN WINGED EYE"/>
    <property type="match status" value="1"/>
</dbReference>
<dbReference type="VEuPathDB" id="VectorBase:AFUN2_004558"/>
<dbReference type="InterPro" id="IPR043151">
    <property type="entry name" value="BAH_sf"/>
</dbReference>
<dbReference type="GO" id="GO:0003682">
    <property type="term" value="F:chromatin binding"/>
    <property type="evidence" value="ECO:0007669"/>
    <property type="project" value="InterPro"/>
</dbReference>
<feature type="compositionally biased region" description="Basic residues" evidence="1">
    <location>
        <begin position="1"/>
        <end position="22"/>
    </location>
</feature>
<dbReference type="InterPro" id="IPR052429">
    <property type="entry name" value="BAH_domain_protein"/>
</dbReference>
<accession>A0A4Y0BJV7</accession>
<feature type="domain" description="BAH" evidence="2">
    <location>
        <begin position="157"/>
        <end position="281"/>
    </location>
</feature>
<sequence length="379" mass="42988">MLRRVLQTSKHKKRRKHKKHHREAVPSSPEGTVADATASMDDDISQGDSASQTAGQFSPRAPVQREGNTTFTPAAEKEDTLTEEEVSSSVTESSGSYYQPQKKTSTTERKPSTEQNGSKIAAFLPARQLWAWCGKGYRRSAGRVKKQFYKSIQRGKETISVGDSAVFLSTGRPDRPYIGHIESMWETSTNNMVVRVKWFYHPEETQDCPNLKYPGALFQSPHEDENDVQTISHKCEVLGLREYTAKFGADPKQYSSIYDNNDTYYLAGYYDPTVMTIKMQPEIEILPPNERWVTTTAARQPLQQRQFRCQPRQKRLQRQRRRHQSRTQATALASAATVTPKQAITSFLAIVSFLLEQLSKLRNFLKQSGSVWSMANVPG</sequence>
<feature type="region of interest" description="Disordered" evidence="1">
    <location>
        <begin position="303"/>
        <end position="332"/>
    </location>
</feature>
<feature type="compositionally biased region" description="Polar residues" evidence="1">
    <location>
        <begin position="95"/>
        <end position="104"/>
    </location>
</feature>
<dbReference type="InterPro" id="IPR001025">
    <property type="entry name" value="BAH_dom"/>
</dbReference>
<reference evidence="3" key="1">
    <citation type="submission" date="2020-05" db="UniProtKB">
        <authorList>
            <consortium name="EnsemblMetazoa"/>
        </authorList>
    </citation>
    <scope>IDENTIFICATION</scope>
    <source>
        <strain evidence="3">FUMOZ</strain>
    </source>
</reference>
<name>A0A4Y0BJV7_ANOFN</name>
<dbReference type="AlphaFoldDB" id="A0A4Y0BJV7"/>
<evidence type="ECO:0000256" key="1">
    <source>
        <dbReference type="SAM" id="MobiDB-lite"/>
    </source>
</evidence>
<dbReference type="Gene3D" id="2.30.30.490">
    <property type="match status" value="1"/>
</dbReference>
<dbReference type="EnsemblMetazoa" id="AFUN019184-RA">
    <property type="protein sequence ID" value="AFUN019184-PA"/>
    <property type="gene ID" value="AFUN019184"/>
</dbReference>
<protein>
    <submittedName>
        <fullName evidence="3">BAH domain-containing protein</fullName>
    </submittedName>
</protein>
<dbReference type="Pfam" id="PF01426">
    <property type="entry name" value="BAH"/>
    <property type="match status" value="1"/>
</dbReference>
<dbReference type="VEuPathDB" id="VectorBase:AFUN019184"/>
<evidence type="ECO:0000259" key="2">
    <source>
        <dbReference type="PROSITE" id="PS51038"/>
    </source>
</evidence>
<feature type="compositionally biased region" description="Basic residues" evidence="1">
    <location>
        <begin position="311"/>
        <end position="325"/>
    </location>
</feature>
<feature type="region of interest" description="Disordered" evidence="1">
    <location>
        <begin position="1"/>
        <end position="119"/>
    </location>
</feature>
<dbReference type="PROSITE" id="PS51038">
    <property type="entry name" value="BAH"/>
    <property type="match status" value="1"/>
</dbReference>
<dbReference type="CDD" id="cd04714">
    <property type="entry name" value="BAH_BAHCC1"/>
    <property type="match status" value="1"/>
</dbReference>
<organism evidence="3">
    <name type="scientific">Anopheles funestus</name>
    <name type="common">African malaria mosquito</name>
    <dbReference type="NCBI Taxonomy" id="62324"/>
    <lineage>
        <taxon>Eukaryota</taxon>
        <taxon>Metazoa</taxon>
        <taxon>Ecdysozoa</taxon>
        <taxon>Arthropoda</taxon>
        <taxon>Hexapoda</taxon>
        <taxon>Insecta</taxon>
        <taxon>Pterygota</taxon>
        <taxon>Neoptera</taxon>
        <taxon>Endopterygota</taxon>
        <taxon>Diptera</taxon>
        <taxon>Nematocera</taxon>
        <taxon>Culicoidea</taxon>
        <taxon>Culicidae</taxon>
        <taxon>Anophelinae</taxon>
        <taxon>Anopheles</taxon>
    </lineage>
</organism>
<feature type="compositionally biased region" description="Polar residues" evidence="1">
    <location>
        <begin position="46"/>
        <end position="56"/>
    </location>
</feature>
<dbReference type="PANTHER" id="PTHR12505">
    <property type="entry name" value="PHD FINGER TRANSCRIPTION FACTOR"/>
    <property type="match status" value="1"/>
</dbReference>
<evidence type="ECO:0000313" key="3">
    <source>
        <dbReference type="EnsemblMetazoa" id="AFUN019184-PA"/>
    </source>
</evidence>